<gene>
    <name evidence="1" type="ORF">KSP39_PZI009918</name>
</gene>
<accession>A0AAP0G750</accession>
<evidence type="ECO:0000313" key="2">
    <source>
        <dbReference type="Proteomes" id="UP001418222"/>
    </source>
</evidence>
<comment type="caution">
    <text evidence="1">The sequence shown here is derived from an EMBL/GenBank/DDBJ whole genome shotgun (WGS) entry which is preliminary data.</text>
</comment>
<dbReference type="AlphaFoldDB" id="A0AAP0G750"/>
<evidence type="ECO:0000313" key="1">
    <source>
        <dbReference type="EMBL" id="KAK8941458.1"/>
    </source>
</evidence>
<dbReference type="EMBL" id="JBBWWQ010000008">
    <property type="protein sequence ID" value="KAK8941458.1"/>
    <property type="molecule type" value="Genomic_DNA"/>
</dbReference>
<name>A0AAP0G750_9ASPA</name>
<reference evidence="1 2" key="1">
    <citation type="journal article" date="2022" name="Nat. Plants">
        <title>Genomes of leafy and leafless Platanthera orchids illuminate the evolution of mycoheterotrophy.</title>
        <authorList>
            <person name="Li M.H."/>
            <person name="Liu K.W."/>
            <person name="Li Z."/>
            <person name="Lu H.C."/>
            <person name="Ye Q.L."/>
            <person name="Zhang D."/>
            <person name="Wang J.Y."/>
            <person name="Li Y.F."/>
            <person name="Zhong Z.M."/>
            <person name="Liu X."/>
            <person name="Yu X."/>
            <person name="Liu D.K."/>
            <person name="Tu X.D."/>
            <person name="Liu B."/>
            <person name="Hao Y."/>
            <person name="Liao X.Y."/>
            <person name="Jiang Y.T."/>
            <person name="Sun W.H."/>
            <person name="Chen J."/>
            <person name="Chen Y.Q."/>
            <person name="Ai Y."/>
            <person name="Zhai J.W."/>
            <person name="Wu S.S."/>
            <person name="Zhou Z."/>
            <person name="Hsiao Y.Y."/>
            <person name="Wu W.L."/>
            <person name="Chen Y.Y."/>
            <person name="Lin Y.F."/>
            <person name="Hsu J.L."/>
            <person name="Li C.Y."/>
            <person name="Wang Z.W."/>
            <person name="Zhao X."/>
            <person name="Zhong W.Y."/>
            <person name="Ma X.K."/>
            <person name="Ma L."/>
            <person name="Huang J."/>
            <person name="Chen G.Z."/>
            <person name="Huang M.Z."/>
            <person name="Huang L."/>
            <person name="Peng D.H."/>
            <person name="Luo Y.B."/>
            <person name="Zou S.Q."/>
            <person name="Chen S.P."/>
            <person name="Lan S."/>
            <person name="Tsai W.C."/>
            <person name="Van de Peer Y."/>
            <person name="Liu Z.J."/>
        </authorList>
    </citation>
    <scope>NUCLEOTIDE SEQUENCE [LARGE SCALE GENOMIC DNA]</scope>
    <source>
        <strain evidence="1">Lor287</strain>
    </source>
</reference>
<protein>
    <submittedName>
        <fullName evidence="1">Uncharacterized protein</fullName>
    </submittedName>
</protein>
<keyword evidence="2" id="KW-1185">Reference proteome</keyword>
<sequence length="315" mass="36164">MRGHQFPTSSKRSDCIVEFCFTSQENLRTSKPQQHVNLLTWDDTKIQPFPCKHSSPEACFENSLWKSGIFKEKGETLLPDFDIPAPAIEFRDEFDTTEVEFFHTDSHFNSAFDRKSLHEFYNPRNSTSTWNSNAEIDRIKSHDAFQGDYILPNTCKFERCLREEALVPYINESSLGLCIAFPLLERDAAGHNCFVPEEVDHFPTFLHDIFGFQDEIGRPSSGDVYRRGLSSLQSCSFDIMLRGLTRRMKLDAESYPSPTLVPGSSMYSDFRLSTARQSGCENDIDFVGAPNDFPINITILGRDEDFEFFDDRLSY</sequence>
<organism evidence="1 2">
    <name type="scientific">Platanthera zijinensis</name>
    <dbReference type="NCBI Taxonomy" id="2320716"/>
    <lineage>
        <taxon>Eukaryota</taxon>
        <taxon>Viridiplantae</taxon>
        <taxon>Streptophyta</taxon>
        <taxon>Embryophyta</taxon>
        <taxon>Tracheophyta</taxon>
        <taxon>Spermatophyta</taxon>
        <taxon>Magnoliopsida</taxon>
        <taxon>Liliopsida</taxon>
        <taxon>Asparagales</taxon>
        <taxon>Orchidaceae</taxon>
        <taxon>Orchidoideae</taxon>
        <taxon>Orchideae</taxon>
        <taxon>Orchidinae</taxon>
        <taxon>Platanthera</taxon>
    </lineage>
</organism>
<proteinExistence type="predicted"/>
<dbReference type="Proteomes" id="UP001418222">
    <property type="component" value="Unassembled WGS sequence"/>
</dbReference>